<organism evidence="3 4">
    <name type="scientific">Polypedilum vanderplanki</name>
    <name type="common">Sleeping chironomid midge</name>
    <dbReference type="NCBI Taxonomy" id="319348"/>
    <lineage>
        <taxon>Eukaryota</taxon>
        <taxon>Metazoa</taxon>
        <taxon>Ecdysozoa</taxon>
        <taxon>Arthropoda</taxon>
        <taxon>Hexapoda</taxon>
        <taxon>Insecta</taxon>
        <taxon>Pterygota</taxon>
        <taxon>Neoptera</taxon>
        <taxon>Endopterygota</taxon>
        <taxon>Diptera</taxon>
        <taxon>Nematocera</taxon>
        <taxon>Chironomoidea</taxon>
        <taxon>Chironomidae</taxon>
        <taxon>Chironominae</taxon>
        <taxon>Polypedilum</taxon>
        <taxon>Polypedilum</taxon>
    </lineage>
</organism>
<accession>A0A9J6BA36</accession>
<dbReference type="InterPro" id="IPR002557">
    <property type="entry name" value="Chitin-bd_dom"/>
</dbReference>
<feature type="signal peptide" evidence="1">
    <location>
        <begin position="1"/>
        <end position="15"/>
    </location>
</feature>
<gene>
    <name evidence="3" type="ORF">PVAND_014588</name>
</gene>
<keyword evidence="1" id="KW-0732">Signal</keyword>
<dbReference type="SMART" id="SM00494">
    <property type="entry name" value="ChtBD2"/>
    <property type="match status" value="2"/>
</dbReference>
<reference evidence="3" key="1">
    <citation type="submission" date="2021-03" db="EMBL/GenBank/DDBJ databases">
        <title>Chromosome level genome of the anhydrobiotic midge Polypedilum vanderplanki.</title>
        <authorList>
            <person name="Yoshida Y."/>
            <person name="Kikawada T."/>
            <person name="Gusev O."/>
        </authorList>
    </citation>
    <scope>NUCLEOTIDE SEQUENCE</scope>
    <source>
        <strain evidence="3">NIAS01</strain>
        <tissue evidence="3">Whole body or cell culture</tissue>
    </source>
</reference>
<protein>
    <recommendedName>
        <fullName evidence="2">Chitin-binding type-2 domain-containing protein</fullName>
    </recommendedName>
</protein>
<dbReference type="GO" id="GO:0005576">
    <property type="term" value="C:extracellular region"/>
    <property type="evidence" value="ECO:0007669"/>
    <property type="project" value="InterPro"/>
</dbReference>
<dbReference type="OrthoDB" id="6020543at2759"/>
<proteinExistence type="predicted"/>
<keyword evidence="4" id="KW-1185">Reference proteome</keyword>
<sequence length="171" mass="19030">MKVLILLLLFGISFAGILDLNNECEGILFGALPHPDPTQFIGCVQGRGTIFGCDFGLVFDPINIQCIEEAFLTTTDDSNLTNTTEQYSTTTSWFTTTTSRPGSDGDMWLTCPSSGHMLIPHNTNCSAYYECMDGSRDLRLCDPNEFHFDILTRTCRPADEAMCREVFICLN</sequence>
<dbReference type="GO" id="GO:0008061">
    <property type="term" value="F:chitin binding"/>
    <property type="evidence" value="ECO:0007669"/>
    <property type="project" value="InterPro"/>
</dbReference>
<dbReference type="Gene3D" id="2.170.140.10">
    <property type="entry name" value="Chitin binding domain"/>
    <property type="match status" value="1"/>
</dbReference>
<dbReference type="PROSITE" id="PS50940">
    <property type="entry name" value="CHIT_BIND_II"/>
    <property type="match status" value="1"/>
</dbReference>
<dbReference type="Proteomes" id="UP001107558">
    <property type="component" value="Chromosome 4"/>
</dbReference>
<dbReference type="Pfam" id="PF01607">
    <property type="entry name" value="CBM_14"/>
    <property type="match status" value="1"/>
</dbReference>
<dbReference type="SUPFAM" id="SSF57625">
    <property type="entry name" value="Invertebrate chitin-binding proteins"/>
    <property type="match status" value="2"/>
</dbReference>
<comment type="caution">
    <text evidence="3">The sequence shown here is derived from an EMBL/GenBank/DDBJ whole genome shotgun (WGS) entry which is preliminary data.</text>
</comment>
<dbReference type="EMBL" id="JADBJN010000004">
    <property type="protein sequence ID" value="KAG5666570.1"/>
    <property type="molecule type" value="Genomic_DNA"/>
</dbReference>
<evidence type="ECO:0000256" key="1">
    <source>
        <dbReference type="SAM" id="SignalP"/>
    </source>
</evidence>
<feature type="domain" description="Chitin-binding type-2" evidence="2">
    <location>
        <begin position="108"/>
        <end position="165"/>
    </location>
</feature>
<dbReference type="AlphaFoldDB" id="A0A9J6BA36"/>
<feature type="chain" id="PRO_5039907465" description="Chitin-binding type-2 domain-containing protein" evidence="1">
    <location>
        <begin position="16"/>
        <end position="171"/>
    </location>
</feature>
<name>A0A9J6BA36_POLVA</name>
<evidence type="ECO:0000313" key="3">
    <source>
        <dbReference type="EMBL" id="KAG5666570.1"/>
    </source>
</evidence>
<evidence type="ECO:0000259" key="2">
    <source>
        <dbReference type="PROSITE" id="PS50940"/>
    </source>
</evidence>
<dbReference type="InterPro" id="IPR036508">
    <property type="entry name" value="Chitin-bd_dom_sf"/>
</dbReference>
<evidence type="ECO:0000313" key="4">
    <source>
        <dbReference type="Proteomes" id="UP001107558"/>
    </source>
</evidence>